<name>A0A8J4TCQ0_CLAMG</name>
<accession>A0A8J4TCQ0</accession>
<dbReference type="EMBL" id="QNUK01001393">
    <property type="protein sequence ID" value="KAF5882545.1"/>
    <property type="molecule type" value="Genomic_DNA"/>
</dbReference>
<evidence type="ECO:0000313" key="1">
    <source>
        <dbReference type="EMBL" id="KAF5882545.1"/>
    </source>
</evidence>
<protein>
    <submittedName>
        <fullName evidence="1">Uncharacterized protein</fullName>
    </submittedName>
</protein>
<evidence type="ECO:0000313" key="2">
    <source>
        <dbReference type="Proteomes" id="UP000727407"/>
    </source>
</evidence>
<dbReference type="AlphaFoldDB" id="A0A8J4TCQ0"/>
<keyword evidence="2" id="KW-1185">Reference proteome</keyword>
<gene>
    <name evidence="1" type="ORF">DAT39_023039</name>
</gene>
<proteinExistence type="predicted"/>
<organism evidence="1 2">
    <name type="scientific">Clarias magur</name>
    <name type="common">Asian catfish</name>
    <name type="synonym">Macropteronotus magur</name>
    <dbReference type="NCBI Taxonomy" id="1594786"/>
    <lineage>
        <taxon>Eukaryota</taxon>
        <taxon>Metazoa</taxon>
        <taxon>Chordata</taxon>
        <taxon>Craniata</taxon>
        <taxon>Vertebrata</taxon>
        <taxon>Euteleostomi</taxon>
        <taxon>Actinopterygii</taxon>
        <taxon>Neopterygii</taxon>
        <taxon>Teleostei</taxon>
        <taxon>Ostariophysi</taxon>
        <taxon>Siluriformes</taxon>
        <taxon>Clariidae</taxon>
        <taxon>Clarias</taxon>
    </lineage>
</organism>
<sequence>MGNFKTRYINSDSEKDLKTEFTFVLQQIVELRVGDPSIFSNDLPVDEDVVYRLERFMSN</sequence>
<reference evidence="1" key="1">
    <citation type="submission" date="2020-07" db="EMBL/GenBank/DDBJ databases">
        <title>Clarias magur genome sequencing, assembly and annotation.</title>
        <authorList>
            <person name="Kushwaha B."/>
            <person name="Kumar R."/>
            <person name="Das P."/>
            <person name="Joshi C.G."/>
            <person name="Kumar D."/>
            <person name="Nagpure N.S."/>
            <person name="Pandey M."/>
            <person name="Agarwal S."/>
            <person name="Srivastava S."/>
            <person name="Singh M."/>
            <person name="Sahoo L."/>
            <person name="Jayasankar P."/>
            <person name="Meher P.K."/>
            <person name="Koringa P.G."/>
            <person name="Iquebal M.A."/>
            <person name="Das S.P."/>
            <person name="Bit A."/>
            <person name="Patnaik S."/>
            <person name="Patel N."/>
            <person name="Shah T.M."/>
            <person name="Hinsu A."/>
            <person name="Jena J.K."/>
        </authorList>
    </citation>
    <scope>NUCLEOTIDE SEQUENCE</scope>
    <source>
        <strain evidence="1">CIFAMagur01</strain>
        <tissue evidence="1">Testis</tissue>
    </source>
</reference>
<feature type="non-terminal residue" evidence="1">
    <location>
        <position position="59"/>
    </location>
</feature>
<comment type="caution">
    <text evidence="1">The sequence shown here is derived from an EMBL/GenBank/DDBJ whole genome shotgun (WGS) entry which is preliminary data.</text>
</comment>
<dbReference type="Proteomes" id="UP000727407">
    <property type="component" value="Unassembled WGS sequence"/>
</dbReference>